<dbReference type="Proteomes" id="UP000293347">
    <property type="component" value="Unassembled WGS sequence"/>
</dbReference>
<dbReference type="AlphaFoldDB" id="A0A4R0NKW5"/>
<protein>
    <submittedName>
        <fullName evidence="2">Class C beta-lactamase-related serine hydrolase</fullName>
    </submittedName>
</protein>
<dbReference type="OrthoDB" id="9773047at2"/>
<organism evidence="2 3">
    <name type="scientific">Pedobacter psychroterrae</name>
    <dbReference type="NCBI Taxonomy" id="2530453"/>
    <lineage>
        <taxon>Bacteria</taxon>
        <taxon>Pseudomonadati</taxon>
        <taxon>Bacteroidota</taxon>
        <taxon>Sphingobacteriia</taxon>
        <taxon>Sphingobacteriales</taxon>
        <taxon>Sphingobacteriaceae</taxon>
        <taxon>Pedobacter</taxon>
    </lineage>
</organism>
<evidence type="ECO:0000259" key="1">
    <source>
        <dbReference type="Pfam" id="PF00144"/>
    </source>
</evidence>
<dbReference type="SUPFAM" id="SSF56601">
    <property type="entry name" value="beta-lactamase/transpeptidase-like"/>
    <property type="match status" value="1"/>
</dbReference>
<reference evidence="2 3" key="1">
    <citation type="submission" date="2019-02" db="EMBL/GenBank/DDBJ databases">
        <title>Pedobacter sp. RP-1-14 sp. nov., isolated from Arctic soil.</title>
        <authorList>
            <person name="Dahal R.H."/>
        </authorList>
    </citation>
    <scope>NUCLEOTIDE SEQUENCE [LARGE SCALE GENOMIC DNA]</scope>
    <source>
        <strain evidence="2 3">RP-1-14</strain>
    </source>
</reference>
<dbReference type="EMBL" id="SJSL01000003">
    <property type="protein sequence ID" value="TCD00538.1"/>
    <property type="molecule type" value="Genomic_DNA"/>
</dbReference>
<keyword evidence="3" id="KW-1185">Reference proteome</keyword>
<dbReference type="RefSeq" id="WP_131596887.1">
    <property type="nucleotide sequence ID" value="NZ_SJSL01000003.1"/>
</dbReference>
<dbReference type="Pfam" id="PF00144">
    <property type="entry name" value="Beta-lactamase"/>
    <property type="match status" value="1"/>
</dbReference>
<keyword evidence="2" id="KW-0378">Hydrolase</keyword>
<dbReference type="InterPro" id="IPR012338">
    <property type="entry name" value="Beta-lactam/transpept-like"/>
</dbReference>
<gene>
    <name evidence="2" type="ORF">EZ437_15075</name>
</gene>
<dbReference type="InterPro" id="IPR001466">
    <property type="entry name" value="Beta-lactam-related"/>
</dbReference>
<feature type="domain" description="Beta-lactamase-related" evidence="1">
    <location>
        <begin position="59"/>
        <end position="325"/>
    </location>
</feature>
<evidence type="ECO:0000313" key="3">
    <source>
        <dbReference type="Proteomes" id="UP000293347"/>
    </source>
</evidence>
<proteinExistence type="predicted"/>
<accession>A0A4R0NKW5</accession>
<comment type="caution">
    <text evidence="2">The sequence shown here is derived from an EMBL/GenBank/DDBJ whole genome shotgun (WGS) entry which is preliminary data.</text>
</comment>
<dbReference type="GO" id="GO:0016787">
    <property type="term" value="F:hydrolase activity"/>
    <property type="evidence" value="ECO:0007669"/>
    <property type="project" value="UniProtKB-KW"/>
</dbReference>
<sequence>MHSNIRTLSLVLLLQVIFLQTALTQHLPHSTPEKEGVDSKGILDFVKAARTSKTEFHSFMLLRHGKVIADGWWNPYAPELRHTLYSCSKSFTATAIGFAINEGKIKLDSKIISFFPDQTPATISDNLAQLTVRDALIMSDGQDPEPSYVSADTNWVKSFLAAPIVHKPGTKFLYNSLGTYMLSAIIQKVTGQTLLQYLTPRLFKPLGIKNIDWETDLKGINTGGWGLRVKTEDMAKFAQLFLQKGKWKGKQILPLGWAEEASSVKIIQHPDMSEAERAGSDWEQGYAYQMWRSKNNAYRGDGAFGQYMIVMPDQDAVIAITAETSDMQGEIDLVWKYLLPAMQAGNLPENKVAVAELKKTLKELALAPNPNSINRLAAEFDGKSYTLVNNLSKIKNIAFKFSGNGICQVSLTDDTANYSLSFGSGKWVSSSTNKPGPSLTARAKEIRTMLVPAKVAGSYSWIDDHRLALTLRYIESPHTEKFICEFMGDSITVKQTNTVEGGKETIYTGKRAL</sequence>
<dbReference type="PANTHER" id="PTHR43283">
    <property type="entry name" value="BETA-LACTAMASE-RELATED"/>
    <property type="match status" value="1"/>
</dbReference>
<dbReference type="Gene3D" id="3.40.710.10">
    <property type="entry name" value="DD-peptidase/beta-lactamase superfamily"/>
    <property type="match status" value="1"/>
</dbReference>
<evidence type="ECO:0000313" key="2">
    <source>
        <dbReference type="EMBL" id="TCD00538.1"/>
    </source>
</evidence>
<name>A0A4R0NKW5_9SPHI</name>
<dbReference type="PANTHER" id="PTHR43283:SF7">
    <property type="entry name" value="BETA-LACTAMASE-RELATED DOMAIN-CONTAINING PROTEIN"/>
    <property type="match status" value="1"/>
</dbReference>
<dbReference type="InterPro" id="IPR050789">
    <property type="entry name" value="Diverse_Enzym_Activities"/>
</dbReference>